<keyword evidence="3 5" id="KW-0418">Kinase</keyword>
<dbReference type="SUPFAM" id="SSF52540">
    <property type="entry name" value="P-loop containing nucleoside triphosphate hydrolases"/>
    <property type="match status" value="1"/>
</dbReference>
<evidence type="ECO:0000256" key="2">
    <source>
        <dbReference type="ARBA" id="ARBA00022840"/>
    </source>
</evidence>
<accession>A0A117LGU3</accession>
<proteinExistence type="inferred from homology"/>
<evidence type="ECO:0000256" key="1">
    <source>
        <dbReference type="ARBA" id="ARBA00022741"/>
    </source>
</evidence>
<protein>
    <recommendedName>
        <fullName evidence="3 4">Dephospho-CoA kinase</fullName>
        <ecNumber evidence="3 4">2.7.1.24</ecNumber>
    </recommendedName>
    <alternativeName>
        <fullName evidence="3">Dephosphocoenzyme A kinase</fullName>
    </alternativeName>
</protein>
<dbReference type="GO" id="GO:0005524">
    <property type="term" value="F:ATP binding"/>
    <property type="evidence" value="ECO:0007669"/>
    <property type="project" value="UniProtKB-UniRule"/>
</dbReference>
<keyword evidence="2 3" id="KW-0067">ATP-binding</keyword>
<dbReference type="CDD" id="cd02022">
    <property type="entry name" value="DPCK"/>
    <property type="match status" value="1"/>
</dbReference>
<dbReference type="GO" id="GO:0005737">
    <property type="term" value="C:cytoplasm"/>
    <property type="evidence" value="ECO:0007669"/>
    <property type="project" value="UniProtKB-SubCell"/>
</dbReference>
<dbReference type="GO" id="GO:0015937">
    <property type="term" value="P:coenzyme A biosynthetic process"/>
    <property type="evidence" value="ECO:0007669"/>
    <property type="project" value="UniProtKB-UniRule"/>
</dbReference>
<dbReference type="PANTHER" id="PTHR10695:SF46">
    <property type="entry name" value="BIFUNCTIONAL COENZYME A SYNTHASE-RELATED"/>
    <property type="match status" value="1"/>
</dbReference>
<dbReference type="UniPathway" id="UPA00241">
    <property type="reaction ID" value="UER00356"/>
</dbReference>
<comment type="caution">
    <text evidence="5">The sequence shown here is derived from an EMBL/GenBank/DDBJ whole genome shotgun (WGS) entry which is preliminary data.</text>
</comment>
<evidence type="ECO:0000313" key="5">
    <source>
        <dbReference type="EMBL" id="KUK46422.1"/>
    </source>
</evidence>
<evidence type="ECO:0000313" key="6">
    <source>
        <dbReference type="Proteomes" id="UP000064249"/>
    </source>
</evidence>
<dbReference type="Gene3D" id="3.40.50.300">
    <property type="entry name" value="P-loop containing nucleotide triphosphate hydrolases"/>
    <property type="match status" value="1"/>
</dbReference>
<dbReference type="HAMAP" id="MF_00376">
    <property type="entry name" value="Dephospho_CoA_kinase"/>
    <property type="match status" value="1"/>
</dbReference>
<reference evidence="5 6" key="1">
    <citation type="journal article" date="2015" name="MBio">
        <title>Genome-Resolved Metagenomic Analysis Reveals Roles for Candidate Phyla and Other Microbial Community Members in Biogeochemical Transformations in Oil Reservoirs.</title>
        <authorList>
            <person name="Hu P."/>
            <person name="Tom L."/>
            <person name="Singh A."/>
            <person name="Thomas B.C."/>
            <person name="Baker B.J."/>
            <person name="Piceno Y.M."/>
            <person name="Andersen G.L."/>
            <person name="Banfield J.F."/>
        </authorList>
    </citation>
    <scope>NUCLEOTIDE SEQUENCE [LARGE SCALE GENOMIC DNA]</scope>
    <source>
        <strain evidence="5">46_16</strain>
    </source>
</reference>
<evidence type="ECO:0000256" key="4">
    <source>
        <dbReference type="NCBIfam" id="TIGR00152"/>
    </source>
</evidence>
<dbReference type="EC" id="2.7.1.24" evidence="3 4"/>
<dbReference type="NCBIfam" id="TIGR00152">
    <property type="entry name" value="dephospho-CoA kinase"/>
    <property type="match status" value="1"/>
</dbReference>
<organism evidence="5 6">
    <name type="scientific">Anaerolinea thermophila</name>
    <dbReference type="NCBI Taxonomy" id="167964"/>
    <lineage>
        <taxon>Bacteria</taxon>
        <taxon>Bacillati</taxon>
        <taxon>Chloroflexota</taxon>
        <taxon>Anaerolineae</taxon>
        <taxon>Anaerolineales</taxon>
        <taxon>Anaerolineaceae</taxon>
        <taxon>Anaerolinea</taxon>
    </lineage>
</organism>
<comment type="similarity">
    <text evidence="3">Belongs to the CoaE family.</text>
</comment>
<comment type="pathway">
    <text evidence="3">Cofactor biosynthesis; coenzyme A biosynthesis; CoA from (R)-pantothenate: step 5/5.</text>
</comment>
<comment type="subcellular location">
    <subcellularLocation>
        <location evidence="3">Cytoplasm</location>
    </subcellularLocation>
</comment>
<keyword evidence="3" id="KW-0808">Transferase</keyword>
<dbReference type="InterPro" id="IPR001977">
    <property type="entry name" value="Depp_CoAkinase"/>
</dbReference>
<dbReference type="GO" id="GO:0004140">
    <property type="term" value="F:dephospho-CoA kinase activity"/>
    <property type="evidence" value="ECO:0007669"/>
    <property type="project" value="UniProtKB-UniRule"/>
</dbReference>
<dbReference type="Pfam" id="PF01121">
    <property type="entry name" value="CoaE"/>
    <property type="match status" value="1"/>
</dbReference>
<keyword evidence="3" id="KW-0963">Cytoplasm</keyword>
<dbReference type="AlphaFoldDB" id="A0A117LGU3"/>
<comment type="catalytic activity">
    <reaction evidence="3">
        <text>3'-dephospho-CoA + ATP = ADP + CoA + H(+)</text>
        <dbReference type="Rhea" id="RHEA:18245"/>
        <dbReference type="ChEBI" id="CHEBI:15378"/>
        <dbReference type="ChEBI" id="CHEBI:30616"/>
        <dbReference type="ChEBI" id="CHEBI:57287"/>
        <dbReference type="ChEBI" id="CHEBI:57328"/>
        <dbReference type="ChEBI" id="CHEBI:456216"/>
        <dbReference type="EC" id="2.7.1.24"/>
    </reaction>
</comment>
<dbReference type="Proteomes" id="UP000064249">
    <property type="component" value="Unassembled WGS sequence"/>
</dbReference>
<dbReference type="PROSITE" id="PS51219">
    <property type="entry name" value="DPCK"/>
    <property type="match status" value="1"/>
</dbReference>
<dbReference type="PANTHER" id="PTHR10695">
    <property type="entry name" value="DEPHOSPHO-COA KINASE-RELATED"/>
    <property type="match status" value="1"/>
</dbReference>
<keyword evidence="3" id="KW-0173">Coenzyme A biosynthesis</keyword>
<feature type="binding site" evidence="3">
    <location>
        <begin position="14"/>
        <end position="19"/>
    </location>
    <ligand>
        <name>ATP</name>
        <dbReference type="ChEBI" id="CHEBI:30616"/>
    </ligand>
</feature>
<keyword evidence="1 3" id="KW-0547">Nucleotide-binding</keyword>
<sequence>MRDPFVIGISGSIGSGKSLIRHLLAMRGVMPLDADELTHFLLMKGKAGYQEVVRNFGETYLDNSGNLDRARLGTDVFGNPRSLQKLESLLHPLVSKTVHSILQKSSSPLIALEAIKLYTSDLTQLCDSRWFVTATPAAQRERLKRTRGMDDKAITERLHQQHFPKEMSIDHYIENSCLVGDVAQQIEIIWKDMLQETHGFEQVIECLAETINMPVLSIDSLATIDAKMQGYLAEFLPSHQRIPDGDFAQRVILSRTFLSPLENSDDMLVWQFDHFNTRIRILINDKKDDNLQNGLEILERQTSTWGGNCIMVELDARSLQFQDELRSMGYRILSDADITEHPFLSFSIGNKGKIGNHLVKILPGGVWRLIP</sequence>
<gene>
    <name evidence="3" type="primary">coaE</name>
    <name evidence="5" type="ORF">XD73_0700</name>
</gene>
<dbReference type="InterPro" id="IPR027417">
    <property type="entry name" value="P-loop_NTPase"/>
</dbReference>
<name>A0A117LGU3_9CHLR</name>
<dbReference type="EMBL" id="LGFU01000029">
    <property type="protein sequence ID" value="KUK46422.1"/>
    <property type="molecule type" value="Genomic_DNA"/>
</dbReference>
<evidence type="ECO:0000256" key="3">
    <source>
        <dbReference type="HAMAP-Rule" id="MF_00376"/>
    </source>
</evidence>
<comment type="function">
    <text evidence="3">Catalyzes the phosphorylation of the 3'-hydroxyl group of dephosphocoenzyme A to form coenzyme A.</text>
</comment>